<sequence>MSQSESIEQLGQAVTEIADSMTKVATNVALLGVDGDADEQMRIITEENNKVLNRIRQLYHLPPPPPPPPEN</sequence>
<evidence type="ECO:0000313" key="2">
    <source>
        <dbReference type="Proteomes" id="UP000239939"/>
    </source>
</evidence>
<organism evidence="1 2">
    <name type="scientific">Xanthomonas populi</name>
    <dbReference type="NCBI Taxonomy" id="53414"/>
    <lineage>
        <taxon>Bacteria</taxon>
        <taxon>Pseudomonadati</taxon>
        <taxon>Pseudomonadota</taxon>
        <taxon>Gammaproteobacteria</taxon>
        <taxon>Lysobacterales</taxon>
        <taxon>Lysobacteraceae</taxon>
        <taxon>Xanthomonas</taxon>
    </lineage>
</organism>
<comment type="caution">
    <text evidence="1">The sequence shown here is derived from an EMBL/GenBank/DDBJ whole genome shotgun (WGS) entry which is preliminary data.</text>
</comment>
<keyword evidence="2" id="KW-1185">Reference proteome</keyword>
<dbReference type="EMBL" id="MDEJ01000023">
    <property type="protein sequence ID" value="PPU97047.1"/>
    <property type="molecule type" value="Genomic_DNA"/>
</dbReference>
<reference evidence="2" key="1">
    <citation type="submission" date="2016-08" db="EMBL/GenBank/DDBJ databases">
        <authorList>
            <person name="Merda D."/>
            <person name="Briand M."/>
            <person name="Taghouti G."/>
            <person name="Carrere S."/>
            <person name="Gouzy J."/>
            <person name="Portier P."/>
            <person name="Jacques M.-A."/>
            <person name="Fischer-Le Saux M."/>
        </authorList>
    </citation>
    <scope>NUCLEOTIDE SEQUENCE [LARGE SCALE GENOMIC DNA]</scope>
    <source>
        <strain evidence="2">CFBP1817</strain>
    </source>
</reference>
<accession>A0A2S7EVA7</accession>
<proteinExistence type="predicted"/>
<name>A0A2S7EVA7_9XANT</name>
<dbReference type="RefSeq" id="WP_128416363.1">
    <property type="nucleotide sequence ID" value="NZ_MDEJ01000023.1"/>
</dbReference>
<protein>
    <submittedName>
        <fullName evidence="1">Ras family protein</fullName>
    </submittedName>
</protein>
<evidence type="ECO:0000313" key="1">
    <source>
        <dbReference type="EMBL" id="PPU97047.1"/>
    </source>
</evidence>
<dbReference type="AlphaFoldDB" id="A0A2S7EVA7"/>
<dbReference type="OrthoDB" id="8812617at2"/>
<dbReference type="Proteomes" id="UP000239939">
    <property type="component" value="Unassembled WGS sequence"/>
</dbReference>
<gene>
    <name evidence="1" type="ORF">XpopCFBP1817_05610</name>
</gene>